<dbReference type="EMBL" id="OMOJ01000010">
    <property type="protein sequence ID" value="SPF81491.1"/>
    <property type="molecule type" value="Genomic_DNA"/>
</dbReference>
<dbReference type="PANTHER" id="PTHR30290:SF38">
    <property type="entry name" value="D,D-DIPEPTIDE-BINDING PERIPLASMIC PROTEIN DDPA-RELATED"/>
    <property type="match status" value="1"/>
</dbReference>
<dbReference type="Pfam" id="PF00496">
    <property type="entry name" value="SBP_bac_5"/>
    <property type="match status" value="1"/>
</dbReference>
<dbReference type="Proteomes" id="UP000244904">
    <property type="component" value="Unassembled WGS sequence"/>
</dbReference>
<dbReference type="PIRSF" id="PIRSF002741">
    <property type="entry name" value="MppA"/>
    <property type="match status" value="1"/>
</dbReference>
<dbReference type="GO" id="GO:0043190">
    <property type="term" value="C:ATP-binding cassette (ABC) transporter complex"/>
    <property type="evidence" value="ECO:0007669"/>
    <property type="project" value="InterPro"/>
</dbReference>
<dbReference type="SUPFAM" id="SSF53850">
    <property type="entry name" value="Periplasmic binding protein-like II"/>
    <property type="match status" value="1"/>
</dbReference>
<dbReference type="GO" id="GO:0015833">
    <property type="term" value="P:peptide transport"/>
    <property type="evidence" value="ECO:0007669"/>
    <property type="project" value="TreeGrafter"/>
</dbReference>
<feature type="chain" id="PRO_5015363444" evidence="4">
    <location>
        <begin position="27"/>
        <end position="509"/>
    </location>
</feature>
<dbReference type="OrthoDB" id="9803988at2"/>
<proteinExistence type="inferred from homology"/>
<reference evidence="7" key="1">
    <citation type="submission" date="2018-03" db="EMBL/GenBank/DDBJ databases">
        <authorList>
            <person name="Rodrigo-Torres L."/>
            <person name="Arahal R. D."/>
            <person name="Lucena T."/>
        </authorList>
    </citation>
    <scope>NUCLEOTIDE SEQUENCE [LARGE SCALE GENOMIC DNA]</scope>
    <source>
        <strain evidence="7">CECT 8871</strain>
    </source>
</reference>
<dbReference type="PANTHER" id="PTHR30290">
    <property type="entry name" value="PERIPLASMIC BINDING COMPONENT OF ABC TRANSPORTER"/>
    <property type="match status" value="1"/>
</dbReference>
<dbReference type="InterPro" id="IPR000914">
    <property type="entry name" value="SBP_5_dom"/>
</dbReference>
<evidence type="ECO:0000313" key="6">
    <source>
        <dbReference type="EMBL" id="SPF81491.1"/>
    </source>
</evidence>
<dbReference type="Gene3D" id="3.90.76.10">
    <property type="entry name" value="Dipeptide-binding Protein, Domain 1"/>
    <property type="match status" value="1"/>
</dbReference>
<comment type="subcellular location">
    <subcellularLocation>
        <location evidence="1">Periplasm</location>
    </subcellularLocation>
</comment>
<comment type="similarity">
    <text evidence="2">Belongs to the bacterial solute-binding protein 5 family.</text>
</comment>
<dbReference type="Gene3D" id="3.40.190.10">
    <property type="entry name" value="Periplasmic binding protein-like II"/>
    <property type="match status" value="1"/>
</dbReference>
<dbReference type="InterPro" id="IPR039424">
    <property type="entry name" value="SBP_5"/>
</dbReference>
<accession>A0A2R8AZM4</accession>
<keyword evidence="7" id="KW-1185">Reference proteome</keyword>
<dbReference type="InterPro" id="IPR030678">
    <property type="entry name" value="Peptide/Ni-bd"/>
</dbReference>
<feature type="domain" description="Solute-binding protein family 5" evidence="5">
    <location>
        <begin position="74"/>
        <end position="418"/>
    </location>
</feature>
<evidence type="ECO:0000259" key="5">
    <source>
        <dbReference type="Pfam" id="PF00496"/>
    </source>
</evidence>
<evidence type="ECO:0000256" key="1">
    <source>
        <dbReference type="ARBA" id="ARBA00004418"/>
    </source>
</evidence>
<feature type="signal peptide" evidence="4">
    <location>
        <begin position="1"/>
        <end position="26"/>
    </location>
</feature>
<dbReference type="Gene3D" id="3.10.105.10">
    <property type="entry name" value="Dipeptide-binding Protein, Domain 3"/>
    <property type="match status" value="1"/>
</dbReference>
<dbReference type="CDD" id="cd08515">
    <property type="entry name" value="PBP2_NikA_DppA_OppA_like_10"/>
    <property type="match status" value="1"/>
</dbReference>
<keyword evidence="3 4" id="KW-0732">Signal</keyword>
<evidence type="ECO:0000313" key="7">
    <source>
        <dbReference type="Proteomes" id="UP000244904"/>
    </source>
</evidence>
<evidence type="ECO:0000256" key="2">
    <source>
        <dbReference type="ARBA" id="ARBA00005695"/>
    </source>
</evidence>
<dbReference type="GO" id="GO:1904680">
    <property type="term" value="F:peptide transmembrane transporter activity"/>
    <property type="evidence" value="ECO:0007669"/>
    <property type="project" value="TreeGrafter"/>
</dbReference>
<name>A0A2R8AZM4_9RHOB</name>
<dbReference type="GO" id="GO:0030288">
    <property type="term" value="C:outer membrane-bounded periplasmic space"/>
    <property type="evidence" value="ECO:0007669"/>
    <property type="project" value="UniProtKB-ARBA"/>
</dbReference>
<gene>
    <name evidence="6" type="primary">dppA_2</name>
    <name evidence="6" type="ORF">PRI8871_03315</name>
</gene>
<evidence type="ECO:0000256" key="3">
    <source>
        <dbReference type="ARBA" id="ARBA00022729"/>
    </source>
</evidence>
<sequence length="509" mass="55532">MKIRQLKAFCAASAIALIAASGPAAAGPGDDTLRAAMTEEILNLDYNYTTKREYIILAQLTDATLFDLDPVSQEYRPAIATGYEWIDDLTLDLTLRDDVQFHDGTVLTPDDVAYTYNWIADQRSESNANGVVSRWLDEAVVTGPNTVRFKLKSVYPLVLRDMANRVMLRKSGTYGEGDGINRDAMANSLIATGPYKVKSFEPGTELVLERNEAFFGKKPEIKTIVVRNIPDIGTQQAELMSGGIDWMFKVPLDLAESLGATPMATHLSGPDLRVGFMVLDAAGHTDPDGPLTNVLVRRAINHALNTPDMAKHLIGGSAEPIHAACHPAQFGCDQSVTRYEYDPEKAKALLAEAGYPDGFPLEVWAYRDKAASEAIAADLTAVGIDLNLRYVKLESLNQARAAREIPAYFGTWGSGGTADTAAIARIHFDIDSDRNMSGDTALADLVLSAEQTADQEKRKAIYSEALGVIADQAYWAPLFSYSANYLVSPNLDFPLDPDGMPRLQNATWK</sequence>
<protein>
    <submittedName>
        <fullName evidence="6">Periplasmic dipeptide transport protein</fullName>
    </submittedName>
</protein>
<dbReference type="RefSeq" id="WP_108887280.1">
    <property type="nucleotide sequence ID" value="NZ_OMOJ01000010.1"/>
</dbReference>
<dbReference type="AlphaFoldDB" id="A0A2R8AZM4"/>
<evidence type="ECO:0000256" key="4">
    <source>
        <dbReference type="SAM" id="SignalP"/>
    </source>
</evidence>
<organism evidence="6 7">
    <name type="scientific">Pseudoprimorskyibacter insulae</name>
    <dbReference type="NCBI Taxonomy" id="1695997"/>
    <lineage>
        <taxon>Bacteria</taxon>
        <taxon>Pseudomonadati</taxon>
        <taxon>Pseudomonadota</taxon>
        <taxon>Alphaproteobacteria</taxon>
        <taxon>Rhodobacterales</taxon>
        <taxon>Paracoccaceae</taxon>
        <taxon>Pseudoprimorskyibacter</taxon>
    </lineage>
</organism>